<sequence>MCNSMDIRIIIKDTLSS</sequence>
<name>A0A0E9QBD2_ANGAN</name>
<reference evidence="1" key="2">
    <citation type="journal article" date="2015" name="Fish Shellfish Immunol.">
        <title>Early steps in the European eel (Anguilla anguilla)-Vibrio vulnificus interaction in the gills: Role of the RtxA13 toxin.</title>
        <authorList>
            <person name="Callol A."/>
            <person name="Pajuelo D."/>
            <person name="Ebbesson L."/>
            <person name="Teles M."/>
            <person name="MacKenzie S."/>
            <person name="Amaro C."/>
        </authorList>
    </citation>
    <scope>NUCLEOTIDE SEQUENCE</scope>
</reference>
<dbReference type="AlphaFoldDB" id="A0A0E9QBD2"/>
<evidence type="ECO:0000313" key="1">
    <source>
        <dbReference type="EMBL" id="JAH13812.1"/>
    </source>
</evidence>
<reference evidence="1" key="1">
    <citation type="submission" date="2014-11" db="EMBL/GenBank/DDBJ databases">
        <authorList>
            <person name="Amaro Gonzalez C."/>
        </authorList>
    </citation>
    <scope>NUCLEOTIDE SEQUENCE</scope>
</reference>
<dbReference type="EMBL" id="GBXM01094765">
    <property type="protein sequence ID" value="JAH13812.1"/>
    <property type="molecule type" value="Transcribed_RNA"/>
</dbReference>
<proteinExistence type="predicted"/>
<accession>A0A0E9QBD2</accession>
<protein>
    <submittedName>
        <fullName evidence="1">Uncharacterized protein</fullName>
    </submittedName>
</protein>
<organism evidence="1">
    <name type="scientific">Anguilla anguilla</name>
    <name type="common">European freshwater eel</name>
    <name type="synonym">Muraena anguilla</name>
    <dbReference type="NCBI Taxonomy" id="7936"/>
    <lineage>
        <taxon>Eukaryota</taxon>
        <taxon>Metazoa</taxon>
        <taxon>Chordata</taxon>
        <taxon>Craniata</taxon>
        <taxon>Vertebrata</taxon>
        <taxon>Euteleostomi</taxon>
        <taxon>Actinopterygii</taxon>
        <taxon>Neopterygii</taxon>
        <taxon>Teleostei</taxon>
        <taxon>Anguilliformes</taxon>
        <taxon>Anguillidae</taxon>
        <taxon>Anguilla</taxon>
    </lineage>
</organism>